<gene>
    <name evidence="1" type="ORF">OKJ48_29435</name>
</gene>
<dbReference type="EMBL" id="JAOZYB010000310">
    <property type="protein sequence ID" value="MEB3964325.1"/>
    <property type="molecule type" value="Genomic_DNA"/>
</dbReference>
<dbReference type="Proteomes" id="UP001352223">
    <property type="component" value="Unassembled WGS sequence"/>
</dbReference>
<comment type="caution">
    <text evidence="1">The sequence shown here is derived from an EMBL/GenBank/DDBJ whole genome shotgun (WGS) entry which is preliminary data.</text>
</comment>
<protein>
    <submittedName>
        <fullName evidence="1">Uncharacterized protein</fullName>
    </submittedName>
</protein>
<proteinExistence type="predicted"/>
<evidence type="ECO:0000313" key="1">
    <source>
        <dbReference type="EMBL" id="MEB3964325.1"/>
    </source>
</evidence>
<reference evidence="1 2" key="1">
    <citation type="submission" date="2022-10" db="EMBL/GenBank/DDBJ databases">
        <authorList>
            <person name="Xie J."/>
            <person name="Shen N."/>
        </authorList>
    </citation>
    <scope>NUCLEOTIDE SEQUENCE [LARGE SCALE GENOMIC DNA]</scope>
    <source>
        <strain evidence="1 2">DSM 41681</strain>
    </source>
</reference>
<keyword evidence="2" id="KW-1185">Reference proteome</keyword>
<name>A0ABU6CKB0_9ACTN</name>
<accession>A0ABU6CKB0</accession>
<dbReference type="RefSeq" id="WP_324772049.1">
    <property type="nucleotide sequence ID" value="NZ_BAAATS010000005.1"/>
</dbReference>
<sequence length="52" mass="5541">MPAPSTAPAPIYDRLVDEHGDVLADVREAAQHTERTAEDVLDFALPQDAPAG</sequence>
<evidence type="ECO:0000313" key="2">
    <source>
        <dbReference type="Proteomes" id="UP001352223"/>
    </source>
</evidence>
<organism evidence="1 2">
    <name type="scientific">Streptomyces kunmingensis</name>
    <dbReference type="NCBI Taxonomy" id="68225"/>
    <lineage>
        <taxon>Bacteria</taxon>
        <taxon>Bacillati</taxon>
        <taxon>Actinomycetota</taxon>
        <taxon>Actinomycetes</taxon>
        <taxon>Kitasatosporales</taxon>
        <taxon>Streptomycetaceae</taxon>
        <taxon>Streptomyces</taxon>
    </lineage>
</organism>